<evidence type="ECO:0000313" key="5">
    <source>
        <dbReference type="Proteomes" id="UP000466431"/>
    </source>
</evidence>
<sequence>MGRIAGPPGPRRPPSGNQERAERSRRAVIDETVRYILDEGFVAPSVRRITERAGLTWGVVQYHFGDLGGLLMAVVDQGLAELTEALEGLREQTASLAIDRRTQVVVDAMWQAFSSPTSMAALEILISTRAARGSKVNAQLSDTMRQFTELGRHLGEDLDAPQAMEIGNLIWATLRGIVLAQMVSPQPIDTSRDRKALIDVLNTYIRAQGRGVGS</sequence>
<evidence type="ECO:0000256" key="2">
    <source>
        <dbReference type="ARBA" id="ARBA00023125"/>
    </source>
</evidence>
<dbReference type="InterPro" id="IPR001647">
    <property type="entry name" value="HTH_TetR"/>
</dbReference>
<evidence type="ECO:0000313" key="4">
    <source>
        <dbReference type="EMBL" id="BBY44882.1"/>
    </source>
</evidence>
<dbReference type="RefSeq" id="WP_067226607.1">
    <property type="nucleotide sequence ID" value="NZ_AP022591.1"/>
</dbReference>
<dbReference type="GO" id="GO:0003700">
    <property type="term" value="F:DNA-binding transcription factor activity"/>
    <property type="evidence" value="ECO:0007669"/>
    <property type="project" value="TreeGrafter"/>
</dbReference>
<dbReference type="STRING" id="1249101.BST21_02340"/>
<dbReference type="EMBL" id="AP022591">
    <property type="protein sequence ID" value="BBY44882.1"/>
    <property type="molecule type" value="Genomic_DNA"/>
</dbReference>
<keyword evidence="3" id="KW-0804">Transcription</keyword>
<dbReference type="InterPro" id="IPR009057">
    <property type="entry name" value="Homeodomain-like_sf"/>
</dbReference>
<dbReference type="KEGG" id="mcee:MCEL_31770"/>
<dbReference type="AlphaFoldDB" id="A0A1X0C1E1"/>
<name>A0A1X0C1E1_MYCCF</name>
<dbReference type="Proteomes" id="UP000466431">
    <property type="component" value="Chromosome"/>
</dbReference>
<dbReference type="SUPFAM" id="SSF46689">
    <property type="entry name" value="Homeodomain-like"/>
    <property type="match status" value="1"/>
</dbReference>
<proteinExistence type="predicted"/>
<dbReference type="PANTHER" id="PTHR30055">
    <property type="entry name" value="HTH-TYPE TRANSCRIPTIONAL REGULATOR RUTR"/>
    <property type="match status" value="1"/>
</dbReference>
<keyword evidence="1" id="KW-0805">Transcription regulation</keyword>
<dbReference type="PANTHER" id="PTHR30055:SF234">
    <property type="entry name" value="HTH-TYPE TRANSCRIPTIONAL REGULATOR BETI"/>
    <property type="match status" value="1"/>
</dbReference>
<keyword evidence="2" id="KW-0238">DNA-binding</keyword>
<dbReference type="OrthoDB" id="2356263at2"/>
<keyword evidence="5" id="KW-1185">Reference proteome</keyword>
<gene>
    <name evidence="4" type="ORF">MCEL_31770</name>
</gene>
<reference evidence="4 5" key="1">
    <citation type="journal article" date="2019" name="Emerg. Microbes Infect.">
        <title>Comprehensive subspecies identification of 175 nontuberculous mycobacteria species based on 7547 genomic profiles.</title>
        <authorList>
            <person name="Matsumoto Y."/>
            <person name="Kinjo T."/>
            <person name="Motooka D."/>
            <person name="Nabeya D."/>
            <person name="Jung N."/>
            <person name="Uechi K."/>
            <person name="Horii T."/>
            <person name="Iida T."/>
            <person name="Fujita J."/>
            <person name="Nakamura S."/>
        </authorList>
    </citation>
    <scope>NUCLEOTIDE SEQUENCE [LARGE SCALE GENOMIC DNA]</scope>
    <source>
        <strain evidence="4 5">JCM 18439</strain>
    </source>
</reference>
<dbReference type="PROSITE" id="PS50977">
    <property type="entry name" value="HTH_TETR_2"/>
    <property type="match status" value="1"/>
</dbReference>
<accession>A0A1X0C1E1</accession>
<protein>
    <submittedName>
        <fullName evidence="4">Uncharacterized protein</fullName>
    </submittedName>
</protein>
<dbReference type="Gene3D" id="1.10.357.10">
    <property type="entry name" value="Tetracycline Repressor, domain 2"/>
    <property type="match status" value="1"/>
</dbReference>
<evidence type="ECO:0000256" key="3">
    <source>
        <dbReference type="ARBA" id="ARBA00023163"/>
    </source>
</evidence>
<dbReference type="GO" id="GO:0000976">
    <property type="term" value="F:transcription cis-regulatory region binding"/>
    <property type="evidence" value="ECO:0007669"/>
    <property type="project" value="TreeGrafter"/>
</dbReference>
<organism evidence="4 5">
    <name type="scientific">Mycolicibacterium celeriflavum</name>
    <name type="common">Mycobacterium celeriflavum</name>
    <dbReference type="NCBI Taxonomy" id="1249101"/>
    <lineage>
        <taxon>Bacteria</taxon>
        <taxon>Bacillati</taxon>
        <taxon>Actinomycetota</taxon>
        <taxon>Actinomycetes</taxon>
        <taxon>Mycobacteriales</taxon>
        <taxon>Mycobacteriaceae</taxon>
        <taxon>Mycolicibacterium</taxon>
    </lineage>
</organism>
<dbReference type="InterPro" id="IPR050109">
    <property type="entry name" value="HTH-type_TetR-like_transc_reg"/>
</dbReference>
<evidence type="ECO:0000256" key="1">
    <source>
        <dbReference type="ARBA" id="ARBA00023015"/>
    </source>
</evidence>